<dbReference type="GO" id="GO:0006011">
    <property type="term" value="P:UDP-alpha-D-glucose metabolic process"/>
    <property type="evidence" value="ECO:0007669"/>
    <property type="project" value="InterPro"/>
</dbReference>
<evidence type="ECO:0000256" key="1">
    <source>
        <dbReference type="ARBA" id="ARBA00006890"/>
    </source>
</evidence>
<evidence type="ECO:0000313" key="7">
    <source>
        <dbReference type="EMBL" id="PIU02375.1"/>
    </source>
</evidence>
<comment type="caution">
    <text evidence="7">The sequence shown here is derived from an EMBL/GenBank/DDBJ whole genome shotgun (WGS) entry which is preliminary data.</text>
</comment>
<dbReference type="InterPro" id="IPR005771">
    <property type="entry name" value="GalU_uridylyltTrfase_bac/arc"/>
</dbReference>
<organism evidence="7 8">
    <name type="scientific">Candidatus Shapirobacteria bacterium CG09_land_8_20_14_0_10_49_15</name>
    <dbReference type="NCBI Taxonomy" id="1974482"/>
    <lineage>
        <taxon>Bacteria</taxon>
        <taxon>Candidatus Shapironibacteriota</taxon>
    </lineage>
</organism>
<dbReference type="InterPro" id="IPR029044">
    <property type="entry name" value="Nucleotide-diphossugar_trans"/>
</dbReference>
<gene>
    <name evidence="7" type="ORF">COT66_00630</name>
</gene>
<dbReference type="AlphaFoldDB" id="A0A2M6XBI7"/>
<keyword evidence="3 7" id="KW-0808">Transferase</keyword>
<keyword evidence="4 7" id="KW-0548">Nucleotidyltransferase</keyword>
<dbReference type="Proteomes" id="UP000231214">
    <property type="component" value="Unassembled WGS sequence"/>
</dbReference>
<dbReference type="Pfam" id="PF00483">
    <property type="entry name" value="NTP_transferase"/>
    <property type="match status" value="1"/>
</dbReference>
<comment type="catalytic activity">
    <reaction evidence="5">
        <text>alpha-D-glucose 1-phosphate + UTP + H(+) = UDP-alpha-D-glucose + diphosphate</text>
        <dbReference type="Rhea" id="RHEA:19889"/>
        <dbReference type="ChEBI" id="CHEBI:15378"/>
        <dbReference type="ChEBI" id="CHEBI:33019"/>
        <dbReference type="ChEBI" id="CHEBI:46398"/>
        <dbReference type="ChEBI" id="CHEBI:58601"/>
        <dbReference type="ChEBI" id="CHEBI:58885"/>
        <dbReference type="EC" id="2.7.7.9"/>
    </reaction>
</comment>
<evidence type="ECO:0000256" key="5">
    <source>
        <dbReference type="ARBA" id="ARBA00048128"/>
    </source>
</evidence>
<dbReference type="SUPFAM" id="SSF53448">
    <property type="entry name" value="Nucleotide-diphospho-sugar transferases"/>
    <property type="match status" value="1"/>
</dbReference>
<evidence type="ECO:0000259" key="6">
    <source>
        <dbReference type="Pfam" id="PF00483"/>
    </source>
</evidence>
<dbReference type="EC" id="2.7.7.9" evidence="2"/>
<reference evidence="8" key="1">
    <citation type="submission" date="2017-09" db="EMBL/GenBank/DDBJ databases">
        <title>Depth-based differentiation of microbial function through sediment-hosted aquifers and enrichment of novel symbionts in the deep terrestrial subsurface.</title>
        <authorList>
            <person name="Probst A.J."/>
            <person name="Ladd B."/>
            <person name="Jarett J.K."/>
            <person name="Geller-Mcgrath D.E."/>
            <person name="Sieber C.M.K."/>
            <person name="Emerson J.B."/>
            <person name="Anantharaman K."/>
            <person name="Thomas B.C."/>
            <person name="Malmstrom R."/>
            <person name="Stieglmeier M."/>
            <person name="Klingl A."/>
            <person name="Woyke T."/>
            <person name="Ryan C.M."/>
            <person name="Banfield J.F."/>
        </authorList>
    </citation>
    <scope>NUCLEOTIDE SEQUENCE [LARGE SCALE GENOMIC DNA]</scope>
</reference>
<name>A0A2M6XBI7_9BACT</name>
<comment type="similarity">
    <text evidence="1">Belongs to the UDPGP type 2 family.</text>
</comment>
<evidence type="ECO:0000313" key="8">
    <source>
        <dbReference type="Proteomes" id="UP000231214"/>
    </source>
</evidence>
<evidence type="ECO:0000256" key="3">
    <source>
        <dbReference type="ARBA" id="ARBA00022679"/>
    </source>
</evidence>
<proteinExistence type="inferred from homology"/>
<dbReference type="PANTHER" id="PTHR43197">
    <property type="entry name" value="UTP--GLUCOSE-1-PHOSPHATE URIDYLYLTRANSFERASE"/>
    <property type="match status" value="1"/>
</dbReference>
<feature type="domain" description="Nucleotidyl transferase" evidence="6">
    <location>
        <begin position="9"/>
        <end position="274"/>
    </location>
</feature>
<sequence length="300" mass="33276">MSSKNQVAKAVILAAGFGTRFLPASKAVPKVMFPVIDKPIIQLVVEDVVAAGITDIVMVISPFTKEIRRHFEPFAALNELLAKSGKQSQLAELKKIENLAKFTFVEQRPGRIGNGVAILAAKQAIGNEPFLLSWSDEFFVAQPSRAQQLINSYQKYGGMINGCMRFADPIYGGRFGFYVGDRVDKTTIKVTDLVEKPGIGQAPSEFGSVSGAVLQPEIFTYLERADRQLAPEVELYYNTYGLMPMLQDGLPLYAVEYTRCHYFDTGDKLGYLKALVEMGRQHPEFGREFTAWLKSQATLA</sequence>
<dbReference type="Gene3D" id="3.90.550.10">
    <property type="entry name" value="Spore Coat Polysaccharide Biosynthesis Protein SpsA, Chain A"/>
    <property type="match status" value="1"/>
</dbReference>
<dbReference type="PANTHER" id="PTHR43197:SF1">
    <property type="entry name" value="UTP--GLUCOSE-1-PHOSPHATE URIDYLYLTRANSFERASE"/>
    <property type="match status" value="1"/>
</dbReference>
<evidence type="ECO:0000256" key="2">
    <source>
        <dbReference type="ARBA" id="ARBA00012415"/>
    </source>
</evidence>
<evidence type="ECO:0000256" key="4">
    <source>
        <dbReference type="ARBA" id="ARBA00022695"/>
    </source>
</evidence>
<dbReference type="EMBL" id="PEZK01000010">
    <property type="protein sequence ID" value="PIU02375.1"/>
    <property type="molecule type" value="Genomic_DNA"/>
</dbReference>
<accession>A0A2M6XBI7</accession>
<dbReference type="InterPro" id="IPR005835">
    <property type="entry name" value="NTP_transferase_dom"/>
</dbReference>
<protein>
    <recommendedName>
        <fullName evidence="2">UTP--glucose-1-phosphate uridylyltransferase</fullName>
        <ecNumber evidence="2">2.7.7.9</ecNumber>
    </recommendedName>
</protein>
<dbReference type="GO" id="GO:0003983">
    <property type="term" value="F:UTP:glucose-1-phosphate uridylyltransferase activity"/>
    <property type="evidence" value="ECO:0007669"/>
    <property type="project" value="UniProtKB-EC"/>
</dbReference>